<dbReference type="PANTHER" id="PTHR13932">
    <property type="entry name" value="COPROPORPHYRINIGEN III OXIDASE"/>
    <property type="match status" value="1"/>
</dbReference>
<dbReference type="SFLD" id="SFLDG01065">
    <property type="entry name" value="anaerobic_coproporphyrinogen-I"/>
    <property type="match status" value="1"/>
</dbReference>
<dbReference type="InterPro" id="IPR034505">
    <property type="entry name" value="Coproporphyrinogen-III_oxidase"/>
</dbReference>
<dbReference type="InterPro" id="IPR006638">
    <property type="entry name" value="Elp3/MiaA/NifB-like_rSAM"/>
</dbReference>
<dbReference type="SFLD" id="SFLDS00029">
    <property type="entry name" value="Radical_SAM"/>
    <property type="match status" value="1"/>
</dbReference>
<dbReference type="AlphaFoldDB" id="D5BUB8"/>
<accession>D5BUB8</accession>
<dbReference type="PROSITE" id="PS51918">
    <property type="entry name" value="RADICAL_SAM"/>
    <property type="match status" value="1"/>
</dbReference>
<dbReference type="STRING" id="488538.SAR116_1622"/>
<keyword evidence="2" id="KW-0143">Chaperone</keyword>
<keyword evidence="2" id="KW-0411">Iron-sulfur</keyword>
<dbReference type="InterPro" id="IPR007197">
    <property type="entry name" value="rSAM"/>
</dbReference>
<keyword evidence="2" id="KW-0408">Iron</keyword>
<gene>
    <name evidence="4" type="ordered locus">SAR116_1622</name>
</gene>
<evidence type="ECO:0000313" key="4">
    <source>
        <dbReference type="EMBL" id="ADE39865.1"/>
    </source>
</evidence>
<dbReference type="eggNOG" id="COG0635">
    <property type="taxonomic scope" value="Bacteria"/>
</dbReference>
<keyword evidence="2" id="KW-0949">S-adenosyl-L-methionine</keyword>
<dbReference type="OrthoDB" id="9808022at2"/>
<keyword evidence="2" id="KW-0349">Heme</keyword>
<dbReference type="GO" id="GO:0005737">
    <property type="term" value="C:cytoplasm"/>
    <property type="evidence" value="ECO:0007669"/>
    <property type="project" value="UniProtKB-SubCell"/>
</dbReference>
<dbReference type="EMBL" id="CP001751">
    <property type="protein sequence ID" value="ADE39865.1"/>
    <property type="molecule type" value="Genomic_DNA"/>
</dbReference>
<dbReference type="SFLD" id="SFLDF00288">
    <property type="entry name" value="HemN-like__clustered_with_nucl"/>
    <property type="match status" value="1"/>
</dbReference>
<dbReference type="NCBIfam" id="TIGR00539">
    <property type="entry name" value="hemN_rel"/>
    <property type="match status" value="1"/>
</dbReference>
<dbReference type="RefSeq" id="WP_013046492.1">
    <property type="nucleotide sequence ID" value="NC_014010.1"/>
</dbReference>
<dbReference type="InterPro" id="IPR058240">
    <property type="entry name" value="rSAM_sf"/>
</dbReference>
<comment type="function">
    <text evidence="2">Probably acts as a heme chaperone, transferring heme to an unknown acceptor. Binds one molecule of heme per monomer, possibly covalently. Binds 1 [4Fe-4S] cluster. The cluster is coordinated with 3 cysteines and an exchangeable S-adenosyl-L-methionine.</text>
</comment>
<dbReference type="Proteomes" id="UP000007460">
    <property type="component" value="Chromosome"/>
</dbReference>
<protein>
    <recommendedName>
        <fullName evidence="2">Heme chaperone HemW</fullName>
    </recommendedName>
</protein>
<dbReference type="SMART" id="SM00729">
    <property type="entry name" value="Elp3"/>
    <property type="match status" value="1"/>
</dbReference>
<dbReference type="SUPFAM" id="SSF102114">
    <property type="entry name" value="Radical SAM enzymes"/>
    <property type="match status" value="1"/>
</dbReference>
<dbReference type="GO" id="GO:0051539">
    <property type="term" value="F:4 iron, 4 sulfur cluster binding"/>
    <property type="evidence" value="ECO:0007669"/>
    <property type="project" value="UniProtKB-UniRule"/>
</dbReference>
<dbReference type="CDD" id="cd01335">
    <property type="entry name" value="Radical_SAM"/>
    <property type="match status" value="1"/>
</dbReference>
<keyword evidence="4" id="KW-0560">Oxidoreductase</keyword>
<name>D5BUB8_PUNMI</name>
<evidence type="ECO:0000256" key="1">
    <source>
        <dbReference type="ARBA" id="ARBA00006100"/>
    </source>
</evidence>
<dbReference type="SFLD" id="SFLDF00562">
    <property type="entry name" value="HemN-like__clustered_with_heat"/>
    <property type="match status" value="1"/>
</dbReference>
<dbReference type="Gene3D" id="3.30.750.200">
    <property type="match status" value="1"/>
</dbReference>
<comment type="similarity">
    <text evidence="1">Belongs to the anaerobic coproporphyrinogen-III oxidase family. HemW subfamily.</text>
</comment>
<organism evidence="4 5">
    <name type="scientific">Puniceispirillum marinum (strain IMCC1322)</name>
    <dbReference type="NCBI Taxonomy" id="488538"/>
    <lineage>
        <taxon>Bacteria</taxon>
        <taxon>Pseudomonadati</taxon>
        <taxon>Pseudomonadota</taxon>
        <taxon>Alphaproteobacteria</taxon>
        <taxon>Candidatus Puniceispirillales</taxon>
        <taxon>Candidatus Puniceispirillaceae</taxon>
        <taxon>Candidatus Puniceispirillum</taxon>
    </lineage>
</organism>
<keyword evidence="2" id="KW-0004">4Fe-4S</keyword>
<keyword evidence="5" id="KW-1185">Reference proteome</keyword>
<evidence type="ECO:0000313" key="5">
    <source>
        <dbReference type="Proteomes" id="UP000007460"/>
    </source>
</evidence>
<comment type="subcellular location">
    <subcellularLocation>
        <location evidence="2">Cytoplasm</location>
    </subcellularLocation>
</comment>
<dbReference type="GO" id="GO:0006779">
    <property type="term" value="P:porphyrin-containing compound biosynthetic process"/>
    <property type="evidence" value="ECO:0007669"/>
    <property type="project" value="InterPro"/>
</dbReference>
<keyword evidence="2" id="KW-0963">Cytoplasm</keyword>
<dbReference type="Pfam" id="PF04055">
    <property type="entry name" value="Radical_SAM"/>
    <property type="match status" value="1"/>
</dbReference>
<sequence length="410" mass="44873">MHHQTKAASSLAPPPVSPLGLYVHWPFCKAKCPYCDFNSHVSNDIDADAFLAAYLTEMTYMADQLEQPASLSSIFFGGGTPSLMPAFVVEGIIDKAAAIFGFMPAIEISAEANPTSVEASKMLDFHHAGVNRISMGVQSLRDDTLAFLGREHSADEARKALTTVRTAFDNMSIDLMYATPNQTPADWHDELSTALALGLDHLSLYQLTIESGTHFYTRQRRGEVMALDDDHAATLFDITRMLTRDAGLPAYEISNHAKDGYECRHNLIYWQSGNWLGIGPGAHSRFTQQDHRIGISTRRSPAGWLAAIAKDGHATDTLVTDGKNDWAAEMLMMGLRLTSGLSLARLSAACGPYHNWLDIEGLRKCHDAGWLLVTPDITAINADTDIANLHIRASDAGAIRLNHILAELIL</sequence>
<reference evidence="4 5" key="1">
    <citation type="journal article" date="2010" name="J. Bacteriol.">
        <title>Complete genome sequence of "Candidatus Puniceispirillum marinum" IMCC1322, a representative of the SAR116 clade in the Alphaproteobacteria.</title>
        <authorList>
            <person name="Oh H.M."/>
            <person name="Kwon K.K."/>
            <person name="Kang I."/>
            <person name="Kang S.G."/>
            <person name="Lee J.H."/>
            <person name="Kim S.J."/>
            <person name="Cho J.C."/>
        </authorList>
    </citation>
    <scope>NUCLEOTIDE SEQUENCE [LARGE SCALE GENOMIC DNA]</scope>
    <source>
        <strain evidence="4 5">IMCC1322</strain>
    </source>
</reference>
<dbReference type="GO" id="GO:0046872">
    <property type="term" value="F:metal ion binding"/>
    <property type="evidence" value="ECO:0007669"/>
    <property type="project" value="UniProtKB-UniRule"/>
</dbReference>
<dbReference type="HOGENOM" id="CLU_027579_0_1_5"/>
<dbReference type="KEGG" id="apb:SAR116_1622"/>
<evidence type="ECO:0000256" key="2">
    <source>
        <dbReference type="RuleBase" id="RU364116"/>
    </source>
</evidence>
<proteinExistence type="inferred from homology"/>
<dbReference type="PANTHER" id="PTHR13932:SF5">
    <property type="entry name" value="RADICAL S-ADENOSYL METHIONINE DOMAIN-CONTAINING PROTEIN 1, MITOCHONDRIAL"/>
    <property type="match status" value="1"/>
</dbReference>
<feature type="domain" description="Radical SAM core" evidence="3">
    <location>
        <begin position="11"/>
        <end position="249"/>
    </location>
</feature>
<dbReference type="InterPro" id="IPR004559">
    <property type="entry name" value="HemW-like"/>
</dbReference>
<evidence type="ECO:0000259" key="3">
    <source>
        <dbReference type="PROSITE" id="PS51918"/>
    </source>
</evidence>
<keyword evidence="2" id="KW-0479">Metal-binding</keyword>
<dbReference type="GO" id="GO:0004109">
    <property type="term" value="F:coproporphyrinogen oxidase activity"/>
    <property type="evidence" value="ECO:0007669"/>
    <property type="project" value="InterPro"/>
</dbReference>